<protein>
    <submittedName>
        <fullName evidence="10">MFS transporter</fullName>
    </submittedName>
</protein>
<comment type="caution">
    <text evidence="10">The sequence shown here is derived from an EMBL/GenBank/DDBJ whole genome shotgun (WGS) entry which is preliminary data.</text>
</comment>
<keyword evidence="2" id="KW-0813">Transport</keyword>
<proteinExistence type="predicted"/>
<feature type="transmembrane region" description="Helical" evidence="8">
    <location>
        <begin position="298"/>
        <end position="318"/>
    </location>
</feature>
<dbReference type="InterPro" id="IPR026032">
    <property type="entry name" value="HcaT-like"/>
</dbReference>
<evidence type="ECO:0000256" key="5">
    <source>
        <dbReference type="ARBA" id="ARBA00022692"/>
    </source>
</evidence>
<dbReference type="PROSITE" id="PS50850">
    <property type="entry name" value="MFS"/>
    <property type="match status" value="1"/>
</dbReference>
<feature type="transmembrane region" description="Helical" evidence="8">
    <location>
        <begin position="159"/>
        <end position="177"/>
    </location>
</feature>
<evidence type="ECO:0000259" key="9">
    <source>
        <dbReference type="PROSITE" id="PS50850"/>
    </source>
</evidence>
<dbReference type="PANTHER" id="PTHR23522:SF10">
    <property type="entry name" value="3-PHENYLPROPIONIC ACID TRANSPORTER-RELATED"/>
    <property type="match status" value="1"/>
</dbReference>
<dbReference type="SUPFAM" id="SSF103473">
    <property type="entry name" value="MFS general substrate transporter"/>
    <property type="match status" value="1"/>
</dbReference>
<dbReference type="PANTHER" id="PTHR23522">
    <property type="entry name" value="BLL5896 PROTEIN"/>
    <property type="match status" value="1"/>
</dbReference>
<keyword evidence="6 8" id="KW-1133">Transmembrane helix</keyword>
<evidence type="ECO:0000313" key="11">
    <source>
        <dbReference type="Proteomes" id="UP000886602"/>
    </source>
</evidence>
<feature type="transmembrane region" description="Helical" evidence="8">
    <location>
        <begin position="357"/>
        <end position="377"/>
    </location>
</feature>
<dbReference type="GO" id="GO:0015528">
    <property type="term" value="F:lactose:proton symporter activity"/>
    <property type="evidence" value="ECO:0007669"/>
    <property type="project" value="TreeGrafter"/>
</dbReference>
<evidence type="ECO:0000256" key="4">
    <source>
        <dbReference type="ARBA" id="ARBA00022519"/>
    </source>
</evidence>
<dbReference type="EMBL" id="JADJNC010000001">
    <property type="protein sequence ID" value="MBK7421632.1"/>
    <property type="molecule type" value="Genomic_DNA"/>
</dbReference>
<dbReference type="Pfam" id="PF12832">
    <property type="entry name" value="MFS_1_like"/>
    <property type="match status" value="1"/>
</dbReference>
<evidence type="ECO:0000256" key="6">
    <source>
        <dbReference type="ARBA" id="ARBA00022989"/>
    </source>
</evidence>
<dbReference type="GO" id="GO:0030395">
    <property type="term" value="F:lactose binding"/>
    <property type="evidence" value="ECO:0007669"/>
    <property type="project" value="TreeGrafter"/>
</dbReference>
<evidence type="ECO:0000256" key="1">
    <source>
        <dbReference type="ARBA" id="ARBA00004429"/>
    </source>
</evidence>
<dbReference type="Gene3D" id="1.20.1250.20">
    <property type="entry name" value="MFS general substrate transporter like domains"/>
    <property type="match status" value="2"/>
</dbReference>
<evidence type="ECO:0000256" key="2">
    <source>
        <dbReference type="ARBA" id="ARBA00022448"/>
    </source>
</evidence>
<evidence type="ECO:0000256" key="7">
    <source>
        <dbReference type="ARBA" id="ARBA00023136"/>
    </source>
</evidence>
<feature type="transmembrane region" description="Helical" evidence="8">
    <location>
        <begin position="12"/>
        <end position="29"/>
    </location>
</feature>
<organism evidence="10 11">
    <name type="scientific">Candidatus Propionivibrio dominans</name>
    <dbReference type="NCBI Taxonomy" id="2954373"/>
    <lineage>
        <taxon>Bacteria</taxon>
        <taxon>Pseudomonadati</taxon>
        <taxon>Pseudomonadota</taxon>
        <taxon>Betaproteobacteria</taxon>
        <taxon>Rhodocyclales</taxon>
        <taxon>Rhodocyclaceae</taxon>
        <taxon>Propionivibrio</taxon>
    </lineage>
</organism>
<accession>A0A9D7F9M1</accession>
<dbReference type="InterPro" id="IPR024989">
    <property type="entry name" value="MFS_assoc_dom"/>
</dbReference>
<keyword evidence="5 8" id="KW-0812">Transmembrane</keyword>
<feature type="transmembrane region" description="Helical" evidence="8">
    <location>
        <begin position="96"/>
        <end position="114"/>
    </location>
</feature>
<dbReference type="InterPro" id="IPR036259">
    <property type="entry name" value="MFS_trans_sf"/>
</dbReference>
<feature type="transmembrane region" description="Helical" evidence="8">
    <location>
        <begin position="204"/>
        <end position="223"/>
    </location>
</feature>
<evidence type="ECO:0000313" key="10">
    <source>
        <dbReference type="EMBL" id="MBK7421632.1"/>
    </source>
</evidence>
<evidence type="ECO:0000256" key="3">
    <source>
        <dbReference type="ARBA" id="ARBA00022475"/>
    </source>
</evidence>
<evidence type="ECO:0000256" key="8">
    <source>
        <dbReference type="SAM" id="Phobius"/>
    </source>
</evidence>
<dbReference type="CDD" id="cd17335">
    <property type="entry name" value="MFS_MFSD6"/>
    <property type="match status" value="1"/>
</dbReference>
<feature type="transmembrane region" description="Helical" evidence="8">
    <location>
        <begin position="72"/>
        <end position="90"/>
    </location>
</feature>
<dbReference type="PIRSF" id="PIRSF004925">
    <property type="entry name" value="HcaT"/>
    <property type="match status" value="1"/>
</dbReference>
<dbReference type="GO" id="GO:0005886">
    <property type="term" value="C:plasma membrane"/>
    <property type="evidence" value="ECO:0007669"/>
    <property type="project" value="UniProtKB-SubCell"/>
</dbReference>
<dbReference type="NCBIfam" id="NF037955">
    <property type="entry name" value="mfs"/>
    <property type="match status" value="1"/>
</dbReference>
<gene>
    <name evidence="10" type="ORF">IPJ48_00225</name>
</gene>
<feature type="transmembrane region" description="Helical" evidence="8">
    <location>
        <begin position="41"/>
        <end position="60"/>
    </location>
</feature>
<feature type="transmembrane region" description="Helical" evidence="8">
    <location>
        <begin position="330"/>
        <end position="351"/>
    </location>
</feature>
<keyword evidence="7 8" id="KW-0472">Membrane</keyword>
<keyword evidence="3" id="KW-1003">Cell membrane</keyword>
<comment type="subcellular location">
    <subcellularLocation>
        <location evidence="1">Cell inner membrane</location>
        <topology evidence="1">Multi-pass membrane protein</topology>
    </subcellularLocation>
</comment>
<sequence>MHHLPYWRLSAYYFFYFAFLGAFSPYFGLYLQSLSFSAWDIGLLMSQMMLMRLFGPYLWGVLADRFGQRLPIIRLTSLLALIAFSVFFFIARFEAFLLAMAVLSFFWVAALPLVESLTFDHLRENPARYSRIRLWGSIGFIAAVLGTGALLDHLPLPKLLWVSAVALAGILLCALLVPESPVHHAALGEPQPVGEILRQPRVRALLAACITMSAAHGALNIFYSIFLTDHGYSKLLVGGLWSLGVVAEIAVFFFMSQVMRRFSLRTILLSSFLAAVVRFVMIGWGVEFPLVLALAQLLHGLTFGAFHAAAIAAIYRWFPGRTRSRGQALYSSLTFGAGGLLGGLISGWTWGFLGAELTFALSSVYALIGLILVAGWIREVDVSEPKALHVVDTPDLV</sequence>
<reference evidence="10" key="1">
    <citation type="submission" date="2020-10" db="EMBL/GenBank/DDBJ databases">
        <title>Connecting structure to function with the recovery of over 1000 high-quality activated sludge metagenome-assembled genomes encoding full-length rRNA genes using long-read sequencing.</title>
        <authorList>
            <person name="Singleton C.M."/>
            <person name="Petriglieri F."/>
            <person name="Kristensen J.M."/>
            <person name="Kirkegaard R.H."/>
            <person name="Michaelsen T.Y."/>
            <person name="Andersen M.H."/>
            <person name="Karst S.M."/>
            <person name="Dueholm M.S."/>
            <person name="Nielsen P.H."/>
            <person name="Albertsen M."/>
        </authorList>
    </citation>
    <scope>NUCLEOTIDE SEQUENCE</scope>
    <source>
        <strain evidence="10">EsbW_18-Q3-R4-48_MAXAC.044</strain>
    </source>
</reference>
<dbReference type="Proteomes" id="UP000886602">
    <property type="component" value="Unassembled WGS sequence"/>
</dbReference>
<feature type="transmembrane region" description="Helical" evidence="8">
    <location>
        <begin position="235"/>
        <end position="255"/>
    </location>
</feature>
<dbReference type="AlphaFoldDB" id="A0A9D7F9M1"/>
<dbReference type="InterPro" id="IPR020846">
    <property type="entry name" value="MFS_dom"/>
</dbReference>
<feature type="transmembrane region" description="Helical" evidence="8">
    <location>
        <begin position="267"/>
        <end position="286"/>
    </location>
</feature>
<keyword evidence="4" id="KW-0997">Cell inner membrane</keyword>
<feature type="domain" description="Major facilitator superfamily (MFS) profile" evidence="9">
    <location>
        <begin position="1"/>
        <end position="381"/>
    </location>
</feature>
<feature type="transmembrane region" description="Helical" evidence="8">
    <location>
        <begin position="134"/>
        <end position="153"/>
    </location>
</feature>
<name>A0A9D7F9M1_9RHOO</name>